<keyword evidence="3" id="KW-1185">Reference proteome</keyword>
<evidence type="ECO:0000313" key="3">
    <source>
        <dbReference type="Proteomes" id="UP001449582"/>
    </source>
</evidence>
<comment type="caution">
    <text evidence="2">The sequence shown here is derived from an EMBL/GenBank/DDBJ whole genome shotgun (WGS) entry which is preliminary data.</text>
</comment>
<protein>
    <submittedName>
        <fullName evidence="2">Uncharacterized protein</fullName>
    </submittedName>
</protein>
<feature type="transmembrane region" description="Helical" evidence="1">
    <location>
        <begin position="86"/>
        <end position="104"/>
    </location>
</feature>
<accession>A0ABP9U565</accession>
<dbReference type="EMBL" id="BAABQM010000001">
    <property type="protein sequence ID" value="GAA5414498.1"/>
    <property type="molecule type" value="Genomic_DNA"/>
</dbReference>
<reference evidence="2" key="1">
    <citation type="submission" date="2024-02" db="EMBL/GenBank/DDBJ databases">
        <title>Draft genome sequence of new strains in genus Ureaplasma.</title>
        <authorList>
            <person name="Nakajima Y."/>
            <person name="Segawa T."/>
        </authorList>
    </citation>
    <scope>NUCLEOTIDE SEQUENCE [LARGE SCALE GENOMIC DNA]</scope>
    <source>
        <strain evidence="2">OM1</strain>
    </source>
</reference>
<feature type="transmembrane region" description="Helical" evidence="1">
    <location>
        <begin position="43"/>
        <end position="65"/>
    </location>
</feature>
<proteinExistence type="predicted"/>
<evidence type="ECO:0000256" key="1">
    <source>
        <dbReference type="SAM" id="Phobius"/>
    </source>
</evidence>
<gene>
    <name evidence="2" type="ORF">UREOM_2090</name>
</gene>
<evidence type="ECO:0000313" key="2">
    <source>
        <dbReference type="EMBL" id="GAA5414498.1"/>
    </source>
</evidence>
<sequence length="124" mass="14451">MKNISFKQLIVINKWQCAISFFTIMSSIVMIVLLAIHQHHTKPYTVIGFIFLGISLLFLIVNFALMTIMSIKISFIEKEFELKFKGWVHLILGAFIFWLSLINLKKLKILANEMIKSNKNNDFI</sequence>
<dbReference type="RefSeq" id="WP_353289662.1">
    <property type="nucleotide sequence ID" value="NZ_BAABQM010000001.1"/>
</dbReference>
<keyword evidence="1" id="KW-0812">Transmembrane</keyword>
<feature type="transmembrane region" description="Helical" evidence="1">
    <location>
        <begin position="12"/>
        <end position="37"/>
    </location>
</feature>
<keyword evidence="1" id="KW-0472">Membrane</keyword>
<keyword evidence="1" id="KW-1133">Transmembrane helix</keyword>
<organism evidence="2 3">
    <name type="scientific">Ureaplasma ceti</name>
    <dbReference type="NCBI Taxonomy" id="3119530"/>
    <lineage>
        <taxon>Bacteria</taxon>
        <taxon>Bacillati</taxon>
        <taxon>Mycoplasmatota</taxon>
        <taxon>Mycoplasmoidales</taxon>
        <taxon>Mycoplasmoidaceae</taxon>
        <taxon>Ureaplasma</taxon>
    </lineage>
</organism>
<name>A0ABP9U565_9BACT</name>
<dbReference type="Proteomes" id="UP001449582">
    <property type="component" value="Unassembled WGS sequence"/>
</dbReference>